<feature type="compositionally biased region" description="Basic and acidic residues" evidence="1">
    <location>
        <begin position="1"/>
        <end position="15"/>
    </location>
</feature>
<feature type="region of interest" description="Disordered" evidence="1">
    <location>
        <begin position="1"/>
        <end position="24"/>
    </location>
</feature>
<dbReference type="RefSeq" id="XP_032832003.1">
    <property type="nucleotide sequence ID" value="XM_032976112.1"/>
</dbReference>
<evidence type="ECO:0000256" key="1">
    <source>
        <dbReference type="SAM" id="MobiDB-lite"/>
    </source>
</evidence>
<proteinExistence type="predicted"/>
<dbReference type="PANTHER" id="PTHR47080">
    <property type="entry name" value="CHROMOSOME 16 OPEN READING FRAME 96"/>
    <property type="match status" value="1"/>
</dbReference>
<evidence type="ECO:0000313" key="3">
    <source>
        <dbReference type="Proteomes" id="UP001318040"/>
    </source>
</evidence>
<feature type="region of interest" description="Disordered" evidence="1">
    <location>
        <begin position="103"/>
        <end position="127"/>
    </location>
</feature>
<feature type="domain" description="DUF4795" evidence="2">
    <location>
        <begin position="28"/>
        <end position="98"/>
    </location>
</feature>
<dbReference type="AlphaFoldDB" id="A0AAJ7U8V6"/>
<name>A0AAJ7U8V6_PETMA</name>
<feature type="compositionally biased region" description="Low complexity" evidence="1">
    <location>
        <begin position="214"/>
        <end position="227"/>
    </location>
</feature>
<sequence length="283" mass="30264">MSERLNERTNKRSERAGLPLADAAPLPQLDRMELDPLKRELEERWRAVKLRLRDGAQIQADDAAGFRRQLIARFHCISCDRPLDLPVPAPRLITVPVATSKQKNPQGLASVRHPADPAALDTRPSLRTCGGGHTLIAHATGKRVARVPPLGQQGRADEGPGVPASRTKEIHILGLDGQIYRGRLEPSAPSFLPPIQSPAGNVRPRSGKGIRQRSPLPSSSSSSAVLPPEFDTTFIMSRSSSAISSSYTDLGNRPASPLPASSQLSPAAPLAGGGGGRPTRLTR</sequence>
<accession>A0AAJ7U8V6</accession>
<dbReference type="InterPro" id="IPR032013">
    <property type="entry name" value="DUF4795"/>
</dbReference>
<reference evidence="4" key="1">
    <citation type="submission" date="2025-08" db="UniProtKB">
        <authorList>
            <consortium name="RefSeq"/>
        </authorList>
    </citation>
    <scope>IDENTIFICATION</scope>
    <source>
        <tissue evidence="4">Sperm</tissue>
    </source>
</reference>
<keyword evidence="3" id="KW-1185">Reference proteome</keyword>
<dbReference type="KEGG" id="pmrn:116955118"/>
<feature type="region of interest" description="Disordered" evidence="1">
    <location>
        <begin position="241"/>
        <end position="283"/>
    </location>
</feature>
<evidence type="ECO:0000259" key="2">
    <source>
        <dbReference type="Pfam" id="PF16043"/>
    </source>
</evidence>
<feature type="region of interest" description="Disordered" evidence="1">
    <location>
        <begin position="184"/>
        <end position="227"/>
    </location>
</feature>
<protein>
    <submittedName>
        <fullName evidence="4">Uncharacterized protein C16orf96 homolog</fullName>
    </submittedName>
</protein>
<gene>
    <name evidence="4" type="primary">LOC116955118</name>
</gene>
<dbReference type="Proteomes" id="UP001318040">
    <property type="component" value="Chromosome 58"/>
</dbReference>
<dbReference type="PANTHER" id="PTHR47080:SF1">
    <property type="entry name" value="CHROMOSOME 16 OPEN READING FRAME 96"/>
    <property type="match status" value="1"/>
</dbReference>
<organism evidence="3 4">
    <name type="scientific">Petromyzon marinus</name>
    <name type="common">Sea lamprey</name>
    <dbReference type="NCBI Taxonomy" id="7757"/>
    <lineage>
        <taxon>Eukaryota</taxon>
        <taxon>Metazoa</taxon>
        <taxon>Chordata</taxon>
        <taxon>Craniata</taxon>
        <taxon>Vertebrata</taxon>
        <taxon>Cyclostomata</taxon>
        <taxon>Hyperoartia</taxon>
        <taxon>Petromyzontiformes</taxon>
        <taxon>Petromyzontidae</taxon>
        <taxon>Petromyzon</taxon>
    </lineage>
</organism>
<evidence type="ECO:0000313" key="4">
    <source>
        <dbReference type="RefSeq" id="XP_032832003.1"/>
    </source>
</evidence>
<feature type="compositionally biased region" description="Low complexity" evidence="1">
    <location>
        <begin position="254"/>
        <end position="270"/>
    </location>
</feature>
<dbReference type="Pfam" id="PF16043">
    <property type="entry name" value="DUF4795"/>
    <property type="match status" value="1"/>
</dbReference>